<evidence type="ECO:0000256" key="2">
    <source>
        <dbReference type="ARBA" id="ARBA00022512"/>
    </source>
</evidence>
<evidence type="ECO:0000256" key="6">
    <source>
        <dbReference type="ARBA" id="ARBA00023022"/>
    </source>
</evidence>
<dbReference type="InterPro" id="IPR027273">
    <property type="entry name" value="Neocarzinostatin-like"/>
</dbReference>
<keyword evidence="4" id="KW-0929">Antimicrobial</keyword>
<keyword evidence="7" id="KW-0572">Peptidoglycan-anchor</keyword>
<sequence>MTGIRRRAGTVAAIAAAGVLAFAPSALAAPKITASKTTGLKAGDTITVQVSGMTPNETFVTLGLCKPKPKLPSDCAAQDTGGAILGGTDAEGNFITKAKSKDAKIKIVAKAGGVDCTTKTGACVIAVTAPGNQGPNTAEIPVGFAAGTGGGGDGGSGGDDGDGGGGTGGGNAGGNDLPNTGSPDGVPTYALVASALVMAGGAALLIIPRRRRGHS</sequence>
<dbReference type="RefSeq" id="WP_371952812.1">
    <property type="nucleotide sequence ID" value="NZ_JAXCEI010000013.1"/>
</dbReference>
<keyword evidence="3" id="KW-0964">Secreted</keyword>
<protein>
    <submittedName>
        <fullName evidence="14">Neocarzinostatin apoprotein domain-containing protein</fullName>
    </submittedName>
</protein>
<keyword evidence="6" id="KW-0044">Antibiotic</keyword>
<evidence type="ECO:0000256" key="7">
    <source>
        <dbReference type="ARBA" id="ARBA00023088"/>
    </source>
</evidence>
<feature type="domain" description="Gram-positive cocci surface proteins LPxTG" evidence="13">
    <location>
        <begin position="177"/>
        <end position="215"/>
    </location>
</feature>
<keyword evidence="8" id="KW-0238">DNA-binding</keyword>
<evidence type="ECO:0000313" key="15">
    <source>
        <dbReference type="Proteomes" id="UP001569963"/>
    </source>
</evidence>
<feature type="transmembrane region" description="Helical" evidence="11">
    <location>
        <begin position="188"/>
        <end position="207"/>
    </location>
</feature>
<dbReference type="InterPro" id="IPR002186">
    <property type="entry name" value="Neocarzinostatin_fam"/>
</dbReference>
<evidence type="ECO:0000313" key="14">
    <source>
        <dbReference type="EMBL" id="MFA1542538.1"/>
    </source>
</evidence>
<dbReference type="SUPFAM" id="SSF49319">
    <property type="entry name" value="Actinoxanthin-like"/>
    <property type="match status" value="1"/>
</dbReference>
<feature type="chain" id="PRO_5047340952" evidence="12">
    <location>
        <begin position="29"/>
        <end position="215"/>
    </location>
</feature>
<accession>A0ABV4QH83</accession>
<evidence type="ECO:0000256" key="11">
    <source>
        <dbReference type="SAM" id="Phobius"/>
    </source>
</evidence>
<organism evidence="14 15">
    <name type="scientific">Actinomadura monticuli</name>
    <dbReference type="NCBI Taxonomy" id="3097367"/>
    <lineage>
        <taxon>Bacteria</taxon>
        <taxon>Bacillati</taxon>
        <taxon>Actinomycetota</taxon>
        <taxon>Actinomycetes</taxon>
        <taxon>Streptosporangiales</taxon>
        <taxon>Thermomonosporaceae</taxon>
        <taxon>Actinomadura</taxon>
    </lineage>
</organism>
<feature type="compositionally biased region" description="Gly residues" evidence="10">
    <location>
        <begin position="146"/>
        <end position="173"/>
    </location>
</feature>
<evidence type="ECO:0000259" key="13">
    <source>
        <dbReference type="PROSITE" id="PS50847"/>
    </source>
</evidence>
<dbReference type="InterPro" id="IPR019931">
    <property type="entry name" value="LPXTG_anchor"/>
</dbReference>
<dbReference type="EMBL" id="JAXCEI010000013">
    <property type="protein sequence ID" value="MFA1542538.1"/>
    <property type="molecule type" value="Genomic_DNA"/>
</dbReference>
<keyword evidence="15" id="KW-1185">Reference proteome</keyword>
<keyword evidence="2" id="KW-0134">Cell wall</keyword>
<keyword evidence="11" id="KW-0812">Transmembrane</keyword>
<evidence type="ECO:0000256" key="9">
    <source>
        <dbReference type="ARBA" id="ARBA00023157"/>
    </source>
</evidence>
<dbReference type="Gene3D" id="2.60.40.230">
    <property type="entry name" value="Neocarzinostatin-like"/>
    <property type="match status" value="1"/>
</dbReference>
<keyword evidence="11" id="KW-0472">Membrane</keyword>
<keyword evidence="11" id="KW-1133">Transmembrane helix</keyword>
<feature type="region of interest" description="Disordered" evidence="10">
    <location>
        <begin position="139"/>
        <end position="182"/>
    </location>
</feature>
<evidence type="ECO:0000256" key="10">
    <source>
        <dbReference type="SAM" id="MobiDB-lite"/>
    </source>
</evidence>
<name>A0ABV4QH83_9ACTN</name>
<evidence type="ECO:0000256" key="8">
    <source>
        <dbReference type="ARBA" id="ARBA00023125"/>
    </source>
</evidence>
<evidence type="ECO:0000256" key="1">
    <source>
        <dbReference type="ARBA" id="ARBA00010648"/>
    </source>
</evidence>
<comment type="caution">
    <text evidence="14">The sequence shown here is derived from an EMBL/GenBank/DDBJ whole genome shotgun (WGS) entry which is preliminary data.</text>
</comment>
<keyword evidence="5 12" id="KW-0732">Signal</keyword>
<dbReference type="Proteomes" id="UP001569963">
    <property type="component" value="Unassembled WGS sequence"/>
</dbReference>
<dbReference type="NCBIfam" id="TIGR01167">
    <property type="entry name" value="LPXTG_anchor"/>
    <property type="match status" value="1"/>
</dbReference>
<reference evidence="14 15" key="1">
    <citation type="submission" date="2023-11" db="EMBL/GenBank/DDBJ databases">
        <title>Actinomadura monticuli sp. nov., isolated from volcanic ash.</title>
        <authorList>
            <person name="Lee S.D."/>
            <person name="Yang H."/>
            <person name="Kim I.S."/>
        </authorList>
    </citation>
    <scope>NUCLEOTIDE SEQUENCE [LARGE SCALE GENOMIC DNA]</scope>
    <source>
        <strain evidence="14 15">DLS-62</strain>
    </source>
</reference>
<keyword evidence="9" id="KW-1015">Disulfide bond</keyword>
<evidence type="ECO:0000256" key="4">
    <source>
        <dbReference type="ARBA" id="ARBA00022529"/>
    </source>
</evidence>
<evidence type="ECO:0000256" key="12">
    <source>
        <dbReference type="SAM" id="SignalP"/>
    </source>
</evidence>
<comment type="similarity">
    <text evidence="1">Belongs to the neocarzinostatin family.</text>
</comment>
<gene>
    <name evidence="14" type="ORF">SM611_26670</name>
</gene>
<dbReference type="Pfam" id="PF00960">
    <property type="entry name" value="Neocarzinostat"/>
    <property type="match status" value="1"/>
</dbReference>
<proteinExistence type="inferred from homology"/>
<evidence type="ECO:0000256" key="5">
    <source>
        <dbReference type="ARBA" id="ARBA00022729"/>
    </source>
</evidence>
<dbReference type="PROSITE" id="PS50847">
    <property type="entry name" value="GRAM_POS_ANCHORING"/>
    <property type="match status" value="1"/>
</dbReference>
<feature type="signal peptide" evidence="12">
    <location>
        <begin position="1"/>
        <end position="28"/>
    </location>
</feature>
<evidence type="ECO:0000256" key="3">
    <source>
        <dbReference type="ARBA" id="ARBA00022525"/>
    </source>
</evidence>